<evidence type="ECO:0000256" key="5">
    <source>
        <dbReference type="ARBA" id="ARBA00022989"/>
    </source>
</evidence>
<evidence type="ECO:0000313" key="8">
    <source>
        <dbReference type="EMBL" id="MEJ8645123.1"/>
    </source>
</evidence>
<dbReference type="EMBL" id="JBBKAM010000002">
    <property type="protein sequence ID" value="MEJ8645123.1"/>
    <property type="molecule type" value="Genomic_DNA"/>
</dbReference>
<keyword evidence="9" id="KW-1185">Reference proteome</keyword>
<organism evidence="8 9">
    <name type="scientific">Streptomyces caledonius</name>
    <dbReference type="NCBI Taxonomy" id="3134107"/>
    <lineage>
        <taxon>Bacteria</taxon>
        <taxon>Bacillati</taxon>
        <taxon>Actinomycetota</taxon>
        <taxon>Actinomycetes</taxon>
        <taxon>Kitasatosporales</taxon>
        <taxon>Streptomycetaceae</taxon>
        <taxon>Streptomyces</taxon>
    </lineage>
</organism>
<dbReference type="PANTHER" id="PTHR23513:SF6">
    <property type="entry name" value="MAJOR FACILITATOR SUPERFAMILY ASSOCIATED DOMAIN-CONTAINING PROTEIN"/>
    <property type="match status" value="1"/>
</dbReference>
<evidence type="ECO:0000256" key="4">
    <source>
        <dbReference type="ARBA" id="ARBA00022692"/>
    </source>
</evidence>
<reference evidence="8 9" key="1">
    <citation type="submission" date="2024-03" db="EMBL/GenBank/DDBJ databases">
        <title>Novel Streptomyces species of biotechnological and ecological value are a feature of Machair soil.</title>
        <authorList>
            <person name="Prole J.R."/>
            <person name="Goodfellow M."/>
            <person name="Allenby N."/>
            <person name="Ward A.C."/>
        </authorList>
    </citation>
    <scope>NUCLEOTIDE SEQUENCE [LARGE SCALE GENOMIC DNA]</scope>
    <source>
        <strain evidence="8 9">MS1.HAVA.3</strain>
    </source>
</reference>
<evidence type="ECO:0000256" key="6">
    <source>
        <dbReference type="ARBA" id="ARBA00023136"/>
    </source>
</evidence>
<evidence type="ECO:0000313" key="9">
    <source>
        <dbReference type="Proteomes" id="UP001382904"/>
    </source>
</evidence>
<feature type="compositionally biased region" description="Basic residues" evidence="7">
    <location>
        <begin position="1"/>
        <end position="11"/>
    </location>
</feature>
<gene>
    <name evidence="8" type="ORF">WKI68_35765</name>
</gene>
<comment type="subcellular location">
    <subcellularLocation>
        <location evidence="1">Cell membrane</location>
        <topology evidence="1">Multi-pass membrane protein</topology>
    </subcellularLocation>
</comment>
<dbReference type="PANTHER" id="PTHR23513">
    <property type="entry name" value="INTEGRAL MEMBRANE EFFLUX PROTEIN-RELATED"/>
    <property type="match status" value="1"/>
</dbReference>
<evidence type="ECO:0000256" key="2">
    <source>
        <dbReference type="ARBA" id="ARBA00022448"/>
    </source>
</evidence>
<feature type="region of interest" description="Disordered" evidence="7">
    <location>
        <begin position="1"/>
        <end position="35"/>
    </location>
</feature>
<evidence type="ECO:0000256" key="3">
    <source>
        <dbReference type="ARBA" id="ARBA00022475"/>
    </source>
</evidence>
<dbReference type="CDD" id="cd06173">
    <property type="entry name" value="MFS_MefA_like"/>
    <property type="match status" value="1"/>
</dbReference>
<sequence>MTSSPRRRRERHPGQSGRRPYPPRSTQRLLPTGSPWRDQDFRTLFGAAALNQLGTNTGHVATPLLALTALDASPAQVGTLAALSTLAFPSSACRPGPGSTTCAPAASSSPPTSPGDLARAALFASLPLAWWLDALTLGPLYAVVLLGGCATVFSDLGSQSVLPQLIGREGLVRANTALVTLMSAADIAGRGTGGALVAVLTAPFAPACSSAAYLASALRLTGIRATPAPAATARTPLATQIREGLQHVLGHPELRALALTATLNNLGSAVLNTMLPVLFVREPGLSPTSLGPFWAAGGVGLLLGARLARPLAGRLGDGRALLLSLIPAALLVPLLGRSPWLWLAGGAWLLTMMKIGSDNVLGVSLRRHLTPDALMGRMNATFRFTLTGALALGSATSGLPAELTTLHTTLWTGAALLAASWTPVTLSPSRAAAR</sequence>
<evidence type="ECO:0000256" key="1">
    <source>
        <dbReference type="ARBA" id="ARBA00004651"/>
    </source>
</evidence>
<keyword evidence="5" id="KW-1133">Transmembrane helix</keyword>
<name>A0ABU8UB53_9ACTN</name>
<dbReference type="Proteomes" id="UP001382904">
    <property type="component" value="Unassembled WGS sequence"/>
</dbReference>
<keyword evidence="3" id="KW-1003">Cell membrane</keyword>
<dbReference type="Pfam" id="PF05977">
    <property type="entry name" value="MFS_3"/>
    <property type="match status" value="1"/>
</dbReference>
<comment type="caution">
    <text evidence="8">The sequence shown here is derived from an EMBL/GenBank/DDBJ whole genome shotgun (WGS) entry which is preliminary data.</text>
</comment>
<protein>
    <submittedName>
        <fullName evidence="8">MFS transporter</fullName>
    </submittedName>
</protein>
<keyword evidence="6" id="KW-0472">Membrane</keyword>
<accession>A0ABU8UB53</accession>
<dbReference type="InterPro" id="IPR010290">
    <property type="entry name" value="TM_effector"/>
</dbReference>
<dbReference type="Gene3D" id="1.20.1250.20">
    <property type="entry name" value="MFS general substrate transporter like domains"/>
    <property type="match status" value="1"/>
</dbReference>
<keyword evidence="4" id="KW-0812">Transmembrane</keyword>
<keyword evidence="2" id="KW-0813">Transport</keyword>
<dbReference type="SUPFAM" id="SSF103473">
    <property type="entry name" value="MFS general substrate transporter"/>
    <property type="match status" value="1"/>
</dbReference>
<proteinExistence type="predicted"/>
<dbReference type="InterPro" id="IPR036259">
    <property type="entry name" value="MFS_trans_sf"/>
</dbReference>
<evidence type="ECO:0000256" key="7">
    <source>
        <dbReference type="SAM" id="MobiDB-lite"/>
    </source>
</evidence>